<accession>A0A810Q4E6</accession>
<evidence type="ECO:0000313" key="2">
    <source>
        <dbReference type="Proteomes" id="UP000679848"/>
    </source>
</evidence>
<proteinExistence type="predicted"/>
<dbReference type="EMBL" id="AP023420">
    <property type="protein sequence ID" value="BCK83198.1"/>
    <property type="molecule type" value="Genomic_DNA"/>
</dbReference>
<protein>
    <submittedName>
        <fullName evidence="1">Uncharacterized protein</fullName>
    </submittedName>
</protein>
<dbReference type="KEGG" id="pfaa:MM59RIKEN_05170"/>
<name>A0A810Q4E6_9FIRM</name>
<dbReference type="RefSeq" id="WP_050624308.1">
    <property type="nucleotide sequence ID" value="NZ_AP023420.1"/>
</dbReference>
<organism evidence="1 2">
    <name type="scientific">Pusillibacter faecalis</name>
    <dbReference type="NCBI Taxonomy" id="2714358"/>
    <lineage>
        <taxon>Bacteria</taxon>
        <taxon>Bacillati</taxon>
        <taxon>Bacillota</taxon>
        <taxon>Clostridia</taxon>
        <taxon>Eubacteriales</taxon>
        <taxon>Oscillospiraceae</taxon>
        <taxon>Pusillibacter</taxon>
    </lineage>
</organism>
<dbReference type="GeneID" id="78198949"/>
<reference evidence="1" key="1">
    <citation type="submission" date="2020-09" db="EMBL/GenBank/DDBJ databases">
        <title>New species isolated from human feces.</title>
        <authorList>
            <person name="Kitahara M."/>
            <person name="Shigeno Y."/>
            <person name="Shime M."/>
            <person name="Matsumoto Y."/>
            <person name="Nakamura S."/>
            <person name="Motooka D."/>
            <person name="Fukuoka S."/>
            <person name="Nishikawa H."/>
            <person name="Benno Y."/>
        </authorList>
    </citation>
    <scope>NUCLEOTIDE SEQUENCE</scope>
    <source>
        <strain evidence="1">MM59</strain>
    </source>
</reference>
<sequence>MAARTVEERIAIIDEKISKKKADIKVLEAQKQKLLHPVTMKTVMEKAKASGLSPEEIAEKLGLEM</sequence>
<gene>
    <name evidence="1" type="ORF">MM59RIKEN_05170</name>
</gene>
<keyword evidence="2" id="KW-1185">Reference proteome</keyword>
<dbReference type="AlphaFoldDB" id="A0A810Q4E6"/>
<dbReference type="Proteomes" id="UP000679848">
    <property type="component" value="Chromosome"/>
</dbReference>
<evidence type="ECO:0000313" key="1">
    <source>
        <dbReference type="EMBL" id="BCK83198.1"/>
    </source>
</evidence>